<dbReference type="eggNOG" id="COG0515">
    <property type="taxonomic scope" value="Bacteria"/>
</dbReference>
<accession>E8M5Z0</accession>
<dbReference type="AlphaFoldDB" id="E8M5Z0"/>
<dbReference type="GO" id="GO:0004674">
    <property type="term" value="F:protein serine/threonine kinase activity"/>
    <property type="evidence" value="ECO:0007669"/>
    <property type="project" value="TreeGrafter"/>
</dbReference>
<comment type="caution">
    <text evidence="6">The sequence shown here is derived from an EMBL/GenBank/DDBJ whole genome shotgun (WGS) entry which is preliminary data.</text>
</comment>
<evidence type="ECO:0000313" key="7">
    <source>
        <dbReference type="Proteomes" id="UP000006228"/>
    </source>
</evidence>
<evidence type="ECO:0000256" key="4">
    <source>
        <dbReference type="ARBA" id="ARBA00022840"/>
    </source>
</evidence>
<gene>
    <name evidence="6" type="ORF">VISI1226_00205</name>
</gene>
<dbReference type="PANTHER" id="PTHR43289:SF6">
    <property type="entry name" value="SERINE_THREONINE-PROTEIN KINASE NEKL-3"/>
    <property type="match status" value="1"/>
</dbReference>
<dbReference type="Pfam" id="PF00069">
    <property type="entry name" value="Pkinase"/>
    <property type="match status" value="1"/>
</dbReference>
<name>E8M5Z0_PHOS4</name>
<evidence type="ECO:0000256" key="3">
    <source>
        <dbReference type="ARBA" id="ARBA00022777"/>
    </source>
</evidence>
<dbReference type="SMART" id="SM00220">
    <property type="entry name" value="S_TKc"/>
    <property type="match status" value="1"/>
</dbReference>
<keyword evidence="1" id="KW-0808">Transferase</keyword>
<dbReference type="PROSITE" id="PS50011">
    <property type="entry name" value="PROTEIN_KINASE_DOM"/>
    <property type="match status" value="1"/>
</dbReference>
<dbReference type="OrthoDB" id="9801841at2"/>
<feature type="domain" description="Protein kinase" evidence="5">
    <location>
        <begin position="1"/>
        <end position="241"/>
    </location>
</feature>
<protein>
    <recommendedName>
        <fullName evidence="5">Protein kinase domain-containing protein</fullName>
    </recommendedName>
</protein>
<dbReference type="Proteomes" id="UP000006228">
    <property type="component" value="Unassembled WGS sequence"/>
</dbReference>
<dbReference type="EMBL" id="AEVT01000058">
    <property type="protein sequence ID" value="EGA70440.1"/>
    <property type="molecule type" value="Genomic_DNA"/>
</dbReference>
<reference evidence="6 7" key="1">
    <citation type="journal article" date="2012" name="Int. J. Syst. Evol. Microbiol.">
        <title>Vibrio caribbeanicus sp. nov., isolated from the marine sponge Scleritoderma cyanea.</title>
        <authorList>
            <person name="Hoffmann M."/>
            <person name="Monday S.R."/>
            <person name="Allard M.W."/>
            <person name="Strain E.A."/>
            <person name="Whittaker P."/>
            <person name="Naum M."/>
            <person name="McCarthy P.J."/>
            <person name="Lopez J.V."/>
            <person name="Fischer M."/>
            <person name="Brown E.W."/>
        </authorList>
    </citation>
    <scope>NUCLEOTIDE SEQUENCE [LARGE SCALE GENOMIC DNA]</scope>
    <source>
        <strain evidence="7">DSMZ 21326</strain>
    </source>
</reference>
<sequence>MKAEGELISHEFAFCFRALGLSQVTQLGKLVFKAYNANYGLVVVKLAQSRIGKMQLNQESLFLSNYPSPHWPTLHDSGCHNGISWIMTEYVAGETLSATPYSERLKLLKQLEHCLQECHSTGYIHGDIKPDNILVTPNHLLYLVDFGSVLPIDCPFSQLETSSWSRGYTSPFMEKRVGKVEKSYDYYALALSLSMSTNIDGLHHTNSEKAPHFSALPARYQHLVLSHLNHTKRLSTLKSNA</sequence>
<dbReference type="GeneID" id="95569019"/>
<keyword evidence="2" id="KW-0547">Nucleotide-binding</keyword>
<dbReference type="PROSITE" id="PS00108">
    <property type="entry name" value="PROTEIN_KINASE_ST"/>
    <property type="match status" value="1"/>
</dbReference>
<dbReference type="PANTHER" id="PTHR43289">
    <property type="entry name" value="MITOGEN-ACTIVATED PROTEIN KINASE KINASE KINASE 20-RELATED"/>
    <property type="match status" value="1"/>
</dbReference>
<dbReference type="RefSeq" id="WP_008076342.1">
    <property type="nucleotide sequence ID" value="NZ_AEVT01000058.1"/>
</dbReference>
<keyword evidence="3" id="KW-0418">Kinase</keyword>
<keyword evidence="4" id="KW-0067">ATP-binding</keyword>
<evidence type="ECO:0000256" key="1">
    <source>
        <dbReference type="ARBA" id="ARBA00022679"/>
    </source>
</evidence>
<dbReference type="GO" id="GO:0005524">
    <property type="term" value="F:ATP binding"/>
    <property type="evidence" value="ECO:0007669"/>
    <property type="project" value="UniProtKB-KW"/>
</dbReference>
<organism evidence="6 7">
    <name type="scientific">Vibrio sinaloensis DSM 21326</name>
    <dbReference type="NCBI Taxonomy" id="945550"/>
    <lineage>
        <taxon>Bacteria</taxon>
        <taxon>Pseudomonadati</taxon>
        <taxon>Pseudomonadota</taxon>
        <taxon>Gammaproteobacteria</taxon>
        <taxon>Vibrionales</taxon>
        <taxon>Vibrionaceae</taxon>
        <taxon>Vibrio</taxon>
        <taxon>Vibrio oreintalis group</taxon>
    </lineage>
</organism>
<proteinExistence type="predicted"/>
<evidence type="ECO:0000259" key="5">
    <source>
        <dbReference type="PROSITE" id="PS50011"/>
    </source>
</evidence>
<dbReference type="SUPFAM" id="SSF56112">
    <property type="entry name" value="Protein kinase-like (PK-like)"/>
    <property type="match status" value="1"/>
</dbReference>
<evidence type="ECO:0000256" key="2">
    <source>
        <dbReference type="ARBA" id="ARBA00022741"/>
    </source>
</evidence>
<dbReference type="Gene3D" id="1.10.510.10">
    <property type="entry name" value="Transferase(Phosphotransferase) domain 1"/>
    <property type="match status" value="1"/>
</dbReference>
<evidence type="ECO:0000313" key="6">
    <source>
        <dbReference type="EMBL" id="EGA70440.1"/>
    </source>
</evidence>
<dbReference type="InterPro" id="IPR008271">
    <property type="entry name" value="Ser/Thr_kinase_AS"/>
</dbReference>
<dbReference type="InterPro" id="IPR011009">
    <property type="entry name" value="Kinase-like_dom_sf"/>
</dbReference>
<dbReference type="InterPro" id="IPR000719">
    <property type="entry name" value="Prot_kinase_dom"/>
</dbReference>